<comment type="caution">
    <text evidence="2">The sequence shown here is derived from an EMBL/GenBank/DDBJ whole genome shotgun (WGS) entry which is preliminary data.</text>
</comment>
<organism evidence="2">
    <name type="scientific">Sesamum latifolium</name>
    <dbReference type="NCBI Taxonomy" id="2727402"/>
    <lineage>
        <taxon>Eukaryota</taxon>
        <taxon>Viridiplantae</taxon>
        <taxon>Streptophyta</taxon>
        <taxon>Embryophyta</taxon>
        <taxon>Tracheophyta</taxon>
        <taxon>Spermatophyta</taxon>
        <taxon>Magnoliopsida</taxon>
        <taxon>eudicotyledons</taxon>
        <taxon>Gunneridae</taxon>
        <taxon>Pentapetalae</taxon>
        <taxon>asterids</taxon>
        <taxon>lamiids</taxon>
        <taxon>Lamiales</taxon>
        <taxon>Pedaliaceae</taxon>
        <taxon>Sesamum</taxon>
    </lineage>
</organism>
<evidence type="ECO:0000313" key="2">
    <source>
        <dbReference type="EMBL" id="KAL0432840.1"/>
    </source>
</evidence>
<gene>
    <name evidence="2" type="ORF">Slati_2618300</name>
</gene>
<accession>A0AAW2VXC5</accession>
<dbReference type="EMBL" id="JACGWN010000009">
    <property type="protein sequence ID" value="KAL0432840.1"/>
    <property type="molecule type" value="Genomic_DNA"/>
</dbReference>
<feature type="region of interest" description="Disordered" evidence="1">
    <location>
        <begin position="1"/>
        <end position="79"/>
    </location>
</feature>
<dbReference type="AlphaFoldDB" id="A0AAW2VXC5"/>
<protein>
    <submittedName>
        <fullName evidence="2">Uncharacterized protein</fullName>
    </submittedName>
</protein>
<feature type="compositionally biased region" description="Low complexity" evidence="1">
    <location>
        <begin position="27"/>
        <end position="52"/>
    </location>
</feature>
<evidence type="ECO:0000256" key="1">
    <source>
        <dbReference type="SAM" id="MobiDB-lite"/>
    </source>
</evidence>
<reference evidence="2" key="2">
    <citation type="journal article" date="2024" name="Plant">
        <title>Genomic evolution and insights into agronomic trait innovations of Sesamum species.</title>
        <authorList>
            <person name="Miao H."/>
            <person name="Wang L."/>
            <person name="Qu L."/>
            <person name="Liu H."/>
            <person name="Sun Y."/>
            <person name="Le M."/>
            <person name="Wang Q."/>
            <person name="Wei S."/>
            <person name="Zheng Y."/>
            <person name="Lin W."/>
            <person name="Duan Y."/>
            <person name="Cao H."/>
            <person name="Xiong S."/>
            <person name="Wang X."/>
            <person name="Wei L."/>
            <person name="Li C."/>
            <person name="Ma Q."/>
            <person name="Ju M."/>
            <person name="Zhao R."/>
            <person name="Li G."/>
            <person name="Mu C."/>
            <person name="Tian Q."/>
            <person name="Mei H."/>
            <person name="Zhang T."/>
            <person name="Gao T."/>
            <person name="Zhang H."/>
        </authorList>
    </citation>
    <scope>NUCLEOTIDE SEQUENCE</scope>
    <source>
        <strain evidence="2">KEN1</strain>
    </source>
</reference>
<reference evidence="2" key="1">
    <citation type="submission" date="2020-06" db="EMBL/GenBank/DDBJ databases">
        <authorList>
            <person name="Li T."/>
            <person name="Hu X."/>
            <person name="Zhang T."/>
            <person name="Song X."/>
            <person name="Zhang H."/>
            <person name="Dai N."/>
            <person name="Sheng W."/>
            <person name="Hou X."/>
            <person name="Wei L."/>
        </authorList>
    </citation>
    <scope>NUCLEOTIDE SEQUENCE</scope>
    <source>
        <strain evidence="2">KEN1</strain>
        <tissue evidence="2">Leaf</tissue>
    </source>
</reference>
<sequence length="79" mass="8026">MGDQHRALELDVVEAAPRAGRPRSNPSSRHGAGCGRGSASSSPVAGPPASSRQCPELDGVKARGAGQVTRPQARGRGNI</sequence>
<proteinExistence type="predicted"/>
<name>A0AAW2VXC5_9LAMI</name>